<keyword evidence="3" id="KW-0695">RNA-directed DNA polymerase</keyword>
<keyword evidence="4" id="KW-1185">Reference proteome</keyword>
<gene>
    <name evidence="3" type="ORF">QE152_g30993</name>
</gene>
<keyword evidence="1" id="KW-1133">Transmembrane helix</keyword>
<feature type="domain" description="Reverse transcriptase Ty1/copia-type" evidence="2">
    <location>
        <begin position="65"/>
        <end position="133"/>
    </location>
</feature>
<dbReference type="AlphaFoldDB" id="A0AAW1JCY5"/>
<dbReference type="Pfam" id="PF07727">
    <property type="entry name" value="RVT_2"/>
    <property type="match status" value="1"/>
</dbReference>
<evidence type="ECO:0000259" key="2">
    <source>
        <dbReference type="Pfam" id="PF07727"/>
    </source>
</evidence>
<reference evidence="3 4" key="1">
    <citation type="journal article" date="2024" name="BMC Genomics">
        <title>De novo assembly and annotation of Popillia japonica's genome with initial clues to its potential as an invasive pest.</title>
        <authorList>
            <person name="Cucini C."/>
            <person name="Boschi S."/>
            <person name="Funari R."/>
            <person name="Cardaioli E."/>
            <person name="Iannotti N."/>
            <person name="Marturano G."/>
            <person name="Paoli F."/>
            <person name="Bruttini M."/>
            <person name="Carapelli A."/>
            <person name="Frati F."/>
            <person name="Nardi F."/>
        </authorList>
    </citation>
    <scope>NUCLEOTIDE SEQUENCE [LARGE SCALE GENOMIC DNA]</scope>
    <source>
        <strain evidence="3">DMR45628</strain>
    </source>
</reference>
<name>A0AAW1JCY5_POPJA</name>
<evidence type="ECO:0000313" key="4">
    <source>
        <dbReference type="Proteomes" id="UP001458880"/>
    </source>
</evidence>
<dbReference type="Proteomes" id="UP001458880">
    <property type="component" value="Unassembled WGS sequence"/>
</dbReference>
<dbReference type="GO" id="GO:0003964">
    <property type="term" value="F:RNA-directed DNA polymerase activity"/>
    <property type="evidence" value="ECO:0007669"/>
    <property type="project" value="UniProtKB-KW"/>
</dbReference>
<evidence type="ECO:0000256" key="1">
    <source>
        <dbReference type="SAM" id="Phobius"/>
    </source>
</evidence>
<organism evidence="3 4">
    <name type="scientific">Popillia japonica</name>
    <name type="common">Japanese beetle</name>
    <dbReference type="NCBI Taxonomy" id="7064"/>
    <lineage>
        <taxon>Eukaryota</taxon>
        <taxon>Metazoa</taxon>
        <taxon>Ecdysozoa</taxon>
        <taxon>Arthropoda</taxon>
        <taxon>Hexapoda</taxon>
        <taxon>Insecta</taxon>
        <taxon>Pterygota</taxon>
        <taxon>Neoptera</taxon>
        <taxon>Endopterygota</taxon>
        <taxon>Coleoptera</taxon>
        <taxon>Polyphaga</taxon>
        <taxon>Scarabaeiformia</taxon>
        <taxon>Scarabaeidae</taxon>
        <taxon>Rutelinae</taxon>
        <taxon>Popillia</taxon>
    </lineage>
</organism>
<dbReference type="EMBL" id="JASPKY010000429">
    <property type="protein sequence ID" value="KAK9700815.1"/>
    <property type="molecule type" value="Genomic_DNA"/>
</dbReference>
<accession>A0AAW1JCY5</accession>
<comment type="caution">
    <text evidence="3">The sequence shown here is derived from an EMBL/GenBank/DDBJ whole genome shotgun (WGS) entry which is preliminary data.</text>
</comment>
<keyword evidence="3" id="KW-0808">Transferase</keyword>
<keyword evidence="3" id="KW-0548">Nucleotidyltransferase</keyword>
<dbReference type="InterPro" id="IPR013103">
    <property type="entry name" value="RVT_2"/>
</dbReference>
<sequence length="272" mass="31873">MYSSRNTFITPHKLKLPTRTTRDLASVTVIIVRHHKSQEDNVTCLKRSLTNVNSLTVHRIGYENSSSLEEIDKLKLKLEEHFDMKDMGNLNTFLGIWIKRDEYGMYLSQKNYIIKLLNRFDMSNCKDMKTPMERNCDMQQTDENSEPSVTAQKPVRELIGCLMYLMLATRPDLSISINLCSRQQQNPTETLWKNLKRILRKIIVMCVIFTLIAASYQEVFNITAWLNKFQKNHDQDFQLSEHMRYIVSVPCRAGYKFDGKICRKTLKQFDGI</sequence>
<feature type="transmembrane region" description="Helical" evidence="1">
    <location>
        <begin position="202"/>
        <end position="226"/>
    </location>
</feature>
<dbReference type="PANTHER" id="PTHR11439:SF483">
    <property type="entry name" value="PEPTIDE SYNTHASE GLIP-LIKE, PUTATIVE (AFU_ORTHOLOGUE AFUA_3G12920)-RELATED"/>
    <property type="match status" value="1"/>
</dbReference>
<keyword evidence="1" id="KW-0472">Membrane</keyword>
<evidence type="ECO:0000313" key="3">
    <source>
        <dbReference type="EMBL" id="KAK9700815.1"/>
    </source>
</evidence>
<dbReference type="PANTHER" id="PTHR11439">
    <property type="entry name" value="GAG-POL-RELATED RETROTRANSPOSON"/>
    <property type="match status" value="1"/>
</dbReference>
<proteinExistence type="predicted"/>
<keyword evidence="1" id="KW-0812">Transmembrane</keyword>
<protein>
    <submittedName>
        <fullName evidence="3">Reverse transcriptase (RNA-dependent DNA polymerase)</fullName>
    </submittedName>
</protein>